<keyword evidence="3" id="KW-0732">Signal</keyword>
<proteinExistence type="predicted"/>
<keyword evidence="2" id="KW-0963">Cytoplasm</keyword>
<dbReference type="eggNOG" id="KOG3070">
    <property type="taxonomic scope" value="Eukaryota"/>
</dbReference>
<dbReference type="STRING" id="126957.T1JBU2"/>
<dbReference type="HOGENOM" id="CLU_117621_2_1_1"/>
<dbReference type="PANTHER" id="PTHR46565:SF20">
    <property type="entry name" value="COLD SHOCK DOMAIN-CONTAINING PROTEIN 4"/>
    <property type="match status" value="1"/>
</dbReference>
<reference evidence="5" key="2">
    <citation type="submission" date="2015-02" db="UniProtKB">
        <authorList>
            <consortium name="EnsemblMetazoa"/>
        </authorList>
    </citation>
    <scope>IDENTIFICATION</scope>
</reference>
<evidence type="ECO:0000259" key="4">
    <source>
        <dbReference type="PROSITE" id="PS51857"/>
    </source>
</evidence>
<dbReference type="InterPro" id="IPR011129">
    <property type="entry name" value="CSD"/>
</dbReference>
<dbReference type="AlphaFoldDB" id="T1JBU2"/>
<reference evidence="6" key="1">
    <citation type="submission" date="2011-05" db="EMBL/GenBank/DDBJ databases">
        <authorList>
            <person name="Richards S.R."/>
            <person name="Qu J."/>
            <person name="Jiang H."/>
            <person name="Jhangiani S.N."/>
            <person name="Agravi P."/>
            <person name="Goodspeed R."/>
            <person name="Gross S."/>
            <person name="Mandapat C."/>
            <person name="Jackson L."/>
            <person name="Mathew T."/>
            <person name="Pu L."/>
            <person name="Thornton R."/>
            <person name="Saada N."/>
            <person name="Wilczek-Boney K.B."/>
            <person name="Lee S."/>
            <person name="Kovar C."/>
            <person name="Wu Y."/>
            <person name="Scherer S.E."/>
            <person name="Worley K.C."/>
            <person name="Muzny D.M."/>
            <person name="Gibbs R."/>
        </authorList>
    </citation>
    <scope>NUCLEOTIDE SEQUENCE</scope>
    <source>
        <strain evidence="6">Brora</strain>
    </source>
</reference>
<dbReference type="Gene3D" id="2.40.50.140">
    <property type="entry name" value="Nucleic acid-binding proteins"/>
    <property type="match status" value="1"/>
</dbReference>
<evidence type="ECO:0000256" key="2">
    <source>
        <dbReference type="ARBA" id="ARBA00022490"/>
    </source>
</evidence>
<dbReference type="Pfam" id="PF00313">
    <property type="entry name" value="CSD"/>
    <property type="match status" value="1"/>
</dbReference>
<evidence type="ECO:0000256" key="3">
    <source>
        <dbReference type="SAM" id="SignalP"/>
    </source>
</evidence>
<organism evidence="5 6">
    <name type="scientific">Strigamia maritima</name>
    <name type="common">European centipede</name>
    <name type="synonym">Geophilus maritimus</name>
    <dbReference type="NCBI Taxonomy" id="126957"/>
    <lineage>
        <taxon>Eukaryota</taxon>
        <taxon>Metazoa</taxon>
        <taxon>Ecdysozoa</taxon>
        <taxon>Arthropoda</taxon>
        <taxon>Myriapoda</taxon>
        <taxon>Chilopoda</taxon>
        <taxon>Pleurostigmophora</taxon>
        <taxon>Geophilomorpha</taxon>
        <taxon>Linotaeniidae</taxon>
        <taxon>Strigamia</taxon>
    </lineage>
</organism>
<dbReference type="FunFam" id="2.40.50.140:FF:000006">
    <property type="entry name" value="Cold shock protein CspC"/>
    <property type="match status" value="1"/>
</dbReference>
<dbReference type="SUPFAM" id="SSF50249">
    <property type="entry name" value="Nucleic acid-binding proteins"/>
    <property type="match status" value="1"/>
</dbReference>
<feature type="domain" description="CSD" evidence="4">
    <location>
        <begin position="24"/>
        <end position="89"/>
    </location>
</feature>
<feature type="chain" id="PRO_5004580168" description="CSD domain-containing protein" evidence="3">
    <location>
        <begin position="24"/>
        <end position="91"/>
    </location>
</feature>
<name>T1JBU2_STRMM</name>
<dbReference type="SMART" id="SM00357">
    <property type="entry name" value="CSP"/>
    <property type="match status" value="1"/>
</dbReference>
<dbReference type="EMBL" id="JH432019">
    <property type="status" value="NOT_ANNOTATED_CDS"/>
    <property type="molecule type" value="Genomic_DNA"/>
</dbReference>
<dbReference type="PROSITE" id="PS51857">
    <property type="entry name" value="CSD_2"/>
    <property type="match status" value="1"/>
</dbReference>
<feature type="signal peptide" evidence="3">
    <location>
        <begin position="1"/>
        <end position="23"/>
    </location>
</feature>
<sequence>MRKAIFLSVFLVCGVMMLSCVISSMTGTVKWFNDAKGFGFITPVSGGKDLFVHFLEISNPGCKTLAEGSKVKFDIEEGAEEPSAANVFTKL</sequence>
<dbReference type="GO" id="GO:0005737">
    <property type="term" value="C:cytoplasm"/>
    <property type="evidence" value="ECO:0007669"/>
    <property type="project" value="UniProtKB-SubCell"/>
</dbReference>
<dbReference type="EnsemblMetazoa" id="SMAR011246-RA">
    <property type="protein sequence ID" value="SMAR011246-PA"/>
    <property type="gene ID" value="SMAR011246"/>
</dbReference>
<dbReference type="PROSITE" id="PS51257">
    <property type="entry name" value="PROKAR_LIPOPROTEIN"/>
    <property type="match status" value="1"/>
</dbReference>
<dbReference type="InterPro" id="IPR002059">
    <property type="entry name" value="CSP_DNA-bd"/>
</dbReference>
<dbReference type="PANTHER" id="PTHR46565">
    <property type="entry name" value="COLD SHOCK DOMAIN PROTEIN 2"/>
    <property type="match status" value="1"/>
</dbReference>
<dbReference type="InterPro" id="IPR012340">
    <property type="entry name" value="NA-bd_OB-fold"/>
</dbReference>
<dbReference type="PhylomeDB" id="T1JBU2"/>
<evidence type="ECO:0000313" key="6">
    <source>
        <dbReference type="Proteomes" id="UP000014500"/>
    </source>
</evidence>
<keyword evidence="6" id="KW-1185">Reference proteome</keyword>
<evidence type="ECO:0000256" key="1">
    <source>
        <dbReference type="ARBA" id="ARBA00004496"/>
    </source>
</evidence>
<protein>
    <recommendedName>
        <fullName evidence="4">CSD domain-containing protein</fullName>
    </recommendedName>
</protein>
<comment type="subcellular location">
    <subcellularLocation>
        <location evidence="1">Cytoplasm</location>
    </subcellularLocation>
</comment>
<evidence type="ECO:0000313" key="5">
    <source>
        <dbReference type="EnsemblMetazoa" id="SMAR011246-PA"/>
    </source>
</evidence>
<dbReference type="GO" id="GO:0003676">
    <property type="term" value="F:nucleic acid binding"/>
    <property type="evidence" value="ECO:0007669"/>
    <property type="project" value="InterPro"/>
</dbReference>
<dbReference type="CDD" id="cd04458">
    <property type="entry name" value="CSP_CDS"/>
    <property type="match status" value="1"/>
</dbReference>
<dbReference type="PRINTS" id="PR00050">
    <property type="entry name" value="COLDSHOCK"/>
</dbReference>
<accession>T1JBU2</accession>
<dbReference type="Proteomes" id="UP000014500">
    <property type="component" value="Unassembled WGS sequence"/>
</dbReference>